<protein>
    <submittedName>
        <fullName evidence="2">Uncharacterized protein</fullName>
    </submittedName>
</protein>
<sequence>MRYRPFRSLSFWFGIPGLIFLLWAWVDSMHYDSKVSYKAGCRLSDGTLTSRYTSASNSGANVALSWTRPDVSYKLLSHHFDSTKRDPREQTSWLPLPSYHANRSYPGIIYYNLSIPHWFLILSYGFLWIVGILFQWLVVKRIKAGQRALEAEAGKA</sequence>
<evidence type="ECO:0000313" key="3">
    <source>
        <dbReference type="Proteomes" id="UP000501812"/>
    </source>
</evidence>
<proteinExistence type="predicted"/>
<keyword evidence="1" id="KW-1133">Transmembrane helix</keyword>
<name>A0A858RBL0_9BACT</name>
<keyword evidence="3" id="KW-1185">Reference proteome</keyword>
<accession>A0A858RBL0</accession>
<dbReference type="RefSeq" id="WP_169452607.1">
    <property type="nucleotide sequence ID" value="NZ_CP051774.1"/>
</dbReference>
<dbReference type="EMBL" id="CP051774">
    <property type="protein sequence ID" value="QJE94386.1"/>
    <property type="molecule type" value="Genomic_DNA"/>
</dbReference>
<evidence type="ECO:0000256" key="1">
    <source>
        <dbReference type="SAM" id="Phobius"/>
    </source>
</evidence>
<keyword evidence="1" id="KW-0812">Transmembrane</keyword>
<dbReference type="KEGG" id="luo:HHL09_00825"/>
<organism evidence="2 3">
    <name type="scientific">Luteolibacter luteus</name>
    <dbReference type="NCBI Taxonomy" id="2728835"/>
    <lineage>
        <taxon>Bacteria</taxon>
        <taxon>Pseudomonadati</taxon>
        <taxon>Verrucomicrobiota</taxon>
        <taxon>Verrucomicrobiia</taxon>
        <taxon>Verrucomicrobiales</taxon>
        <taxon>Verrucomicrobiaceae</taxon>
        <taxon>Luteolibacter</taxon>
    </lineage>
</organism>
<feature type="transmembrane region" description="Helical" evidence="1">
    <location>
        <begin position="118"/>
        <end position="139"/>
    </location>
</feature>
<feature type="transmembrane region" description="Helical" evidence="1">
    <location>
        <begin position="9"/>
        <end position="26"/>
    </location>
</feature>
<keyword evidence="1" id="KW-0472">Membrane</keyword>
<dbReference type="AlphaFoldDB" id="A0A858RBL0"/>
<dbReference type="Proteomes" id="UP000501812">
    <property type="component" value="Chromosome"/>
</dbReference>
<evidence type="ECO:0000313" key="2">
    <source>
        <dbReference type="EMBL" id="QJE94386.1"/>
    </source>
</evidence>
<reference evidence="2 3" key="1">
    <citation type="submission" date="2020-04" db="EMBL/GenBank/DDBJ databases">
        <title>Luteolibacter sp. G-1-1-1 isolated from soil.</title>
        <authorList>
            <person name="Dahal R.H."/>
        </authorList>
    </citation>
    <scope>NUCLEOTIDE SEQUENCE [LARGE SCALE GENOMIC DNA]</scope>
    <source>
        <strain evidence="2 3">G-1-1-1</strain>
    </source>
</reference>
<gene>
    <name evidence="2" type="ORF">HHL09_00825</name>
</gene>